<dbReference type="GO" id="GO:0016323">
    <property type="term" value="C:basolateral plasma membrane"/>
    <property type="evidence" value="ECO:0007669"/>
    <property type="project" value="TreeGrafter"/>
</dbReference>
<protein>
    <recommendedName>
        <fullName evidence="9">Kazal-like domain-containing protein</fullName>
    </recommendedName>
</protein>
<name>A0AAN9TA67_9HEMI</name>
<evidence type="ECO:0000256" key="2">
    <source>
        <dbReference type="ARBA" id="ARBA00009657"/>
    </source>
</evidence>
<dbReference type="PROSITE" id="PS51465">
    <property type="entry name" value="KAZAL_2"/>
    <property type="match status" value="1"/>
</dbReference>
<keyword evidence="7" id="KW-1015">Disulfide bond</keyword>
<organism evidence="10 11">
    <name type="scientific">Parthenolecanium corni</name>
    <dbReference type="NCBI Taxonomy" id="536013"/>
    <lineage>
        <taxon>Eukaryota</taxon>
        <taxon>Metazoa</taxon>
        <taxon>Ecdysozoa</taxon>
        <taxon>Arthropoda</taxon>
        <taxon>Hexapoda</taxon>
        <taxon>Insecta</taxon>
        <taxon>Pterygota</taxon>
        <taxon>Neoptera</taxon>
        <taxon>Paraneoptera</taxon>
        <taxon>Hemiptera</taxon>
        <taxon>Sternorrhyncha</taxon>
        <taxon>Coccoidea</taxon>
        <taxon>Coccidae</taxon>
        <taxon>Parthenolecanium</taxon>
    </lineage>
</organism>
<feature type="transmembrane region" description="Helical" evidence="8">
    <location>
        <begin position="21"/>
        <end position="43"/>
    </location>
</feature>
<dbReference type="GO" id="GO:0043252">
    <property type="term" value="P:sodium-independent organic anion transport"/>
    <property type="evidence" value="ECO:0007669"/>
    <property type="project" value="TreeGrafter"/>
</dbReference>
<reference evidence="10 11" key="1">
    <citation type="submission" date="2024-03" db="EMBL/GenBank/DDBJ databases">
        <title>Adaptation during the transition from Ophiocordyceps entomopathogen to insect associate is accompanied by gene loss and intensified selection.</title>
        <authorList>
            <person name="Ward C.M."/>
            <person name="Onetto C.A."/>
            <person name="Borneman A.R."/>
        </authorList>
    </citation>
    <scope>NUCLEOTIDE SEQUENCE [LARGE SCALE GENOMIC DNA]</scope>
    <source>
        <strain evidence="10">AWRI1</strain>
        <tissue evidence="10">Single Adult Female</tissue>
    </source>
</reference>
<feature type="transmembrane region" description="Helical" evidence="8">
    <location>
        <begin position="236"/>
        <end position="257"/>
    </location>
</feature>
<evidence type="ECO:0000256" key="1">
    <source>
        <dbReference type="ARBA" id="ARBA00004651"/>
    </source>
</evidence>
<gene>
    <name evidence="10" type="ORF">V9T40_011904</name>
</gene>
<comment type="caution">
    <text evidence="10">The sequence shown here is derived from an EMBL/GenBank/DDBJ whole genome shotgun (WGS) entry which is preliminary data.</text>
</comment>
<dbReference type="Pfam" id="PF07648">
    <property type="entry name" value="Kazal_2"/>
    <property type="match status" value="1"/>
</dbReference>
<keyword evidence="4 8" id="KW-0812">Transmembrane</keyword>
<dbReference type="Pfam" id="PF03137">
    <property type="entry name" value="OATP"/>
    <property type="match status" value="1"/>
</dbReference>
<keyword evidence="6 8" id="KW-0472">Membrane</keyword>
<dbReference type="InterPro" id="IPR036058">
    <property type="entry name" value="Kazal_dom_sf"/>
</dbReference>
<proteinExistence type="inferred from homology"/>
<feature type="domain" description="Kazal-like" evidence="9">
    <location>
        <begin position="62"/>
        <end position="116"/>
    </location>
</feature>
<dbReference type="PANTHER" id="PTHR11388:SF159">
    <property type="entry name" value="SOLUTE CARRIER ORGANIC ANION TRANSPORTER FAMILY MEMBER 74D"/>
    <property type="match status" value="1"/>
</dbReference>
<evidence type="ECO:0000256" key="6">
    <source>
        <dbReference type="ARBA" id="ARBA00023136"/>
    </source>
</evidence>
<evidence type="ECO:0000256" key="4">
    <source>
        <dbReference type="ARBA" id="ARBA00022692"/>
    </source>
</evidence>
<evidence type="ECO:0000256" key="5">
    <source>
        <dbReference type="ARBA" id="ARBA00022989"/>
    </source>
</evidence>
<evidence type="ECO:0000259" key="9">
    <source>
        <dbReference type="PROSITE" id="PS51465"/>
    </source>
</evidence>
<keyword evidence="3" id="KW-1003">Cell membrane</keyword>
<keyword evidence="5 8" id="KW-1133">Transmembrane helix</keyword>
<dbReference type="AlphaFoldDB" id="A0AAN9TA67"/>
<comment type="subcellular location">
    <subcellularLocation>
        <location evidence="1">Cell membrane</location>
        <topology evidence="1">Multi-pass membrane protein</topology>
    </subcellularLocation>
</comment>
<evidence type="ECO:0000256" key="7">
    <source>
        <dbReference type="ARBA" id="ARBA00023157"/>
    </source>
</evidence>
<dbReference type="Proteomes" id="UP001367676">
    <property type="component" value="Unassembled WGS sequence"/>
</dbReference>
<dbReference type="EMBL" id="JBBCAQ010000036">
    <property type="protein sequence ID" value="KAK7575618.1"/>
    <property type="molecule type" value="Genomic_DNA"/>
</dbReference>
<comment type="similarity">
    <text evidence="2">Belongs to the organo anion transporter (TC 2.A.60) family.</text>
</comment>
<dbReference type="InterPro" id="IPR002350">
    <property type="entry name" value="Kazal_dom"/>
</dbReference>
<dbReference type="InterPro" id="IPR036259">
    <property type="entry name" value="MFS_trans_sf"/>
</dbReference>
<dbReference type="GO" id="GO:0015347">
    <property type="term" value="F:sodium-independent organic anion transmembrane transporter activity"/>
    <property type="evidence" value="ECO:0007669"/>
    <property type="project" value="TreeGrafter"/>
</dbReference>
<dbReference type="PANTHER" id="PTHR11388">
    <property type="entry name" value="ORGANIC ANION TRANSPORTER"/>
    <property type="match status" value="1"/>
</dbReference>
<evidence type="ECO:0000256" key="8">
    <source>
        <dbReference type="SAM" id="Phobius"/>
    </source>
</evidence>
<evidence type="ECO:0000313" key="10">
    <source>
        <dbReference type="EMBL" id="KAK7575618.1"/>
    </source>
</evidence>
<keyword evidence="11" id="KW-1185">Reference proteome</keyword>
<feature type="transmembrane region" description="Helical" evidence="8">
    <location>
        <begin position="182"/>
        <end position="206"/>
    </location>
</feature>
<sequence length="292" mass="31687">MGLGIIISGVFILRVKPNAKFVAGWIACAAALYAIGMGILSLIGCPMTDLVEFKYDQNFDNPTIFSECAASCKCNQKFSPVCGADNFTHFSACYAGCQTVTDINGSITYSNCTCLRNVMDNYGNLTVSPIKLTATPGYCHLACNNFFWYIALFSFFVFIHSTSEVGSMLLTLRCVDPVDKAMALGVIQFAIGLFGNVPCSVIYGAVVDSACLIWDKICGGKLGACSLYDSTSFRHLFHGTTGALMACAFVVDLIVWYKADKINFGNEEPIPATQEEELTPITEKSCFETTKN</sequence>
<dbReference type="InterPro" id="IPR004156">
    <property type="entry name" value="OATP"/>
</dbReference>
<accession>A0AAN9TA67</accession>
<dbReference type="SUPFAM" id="SSF100895">
    <property type="entry name" value="Kazal-type serine protease inhibitors"/>
    <property type="match status" value="1"/>
</dbReference>
<evidence type="ECO:0000313" key="11">
    <source>
        <dbReference type="Proteomes" id="UP001367676"/>
    </source>
</evidence>
<dbReference type="SUPFAM" id="SSF103473">
    <property type="entry name" value="MFS general substrate transporter"/>
    <property type="match status" value="1"/>
</dbReference>
<evidence type="ECO:0000256" key="3">
    <source>
        <dbReference type="ARBA" id="ARBA00022475"/>
    </source>
</evidence>
<feature type="transmembrane region" description="Helical" evidence="8">
    <location>
        <begin position="146"/>
        <end position="170"/>
    </location>
</feature>